<comment type="caution">
    <text evidence="2">The sequence shown here is derived from an EMBL/GenBank/DDBJ whole genome shotgun (WGS) entry which is preliminary data.</text>
</comment>
<dbReference type="EMBL" id="JAWWNJ010000058">
    <property type="protein sequence ID" value="KAK7013779.1"/>
    <property type="molecule type" value="Genomic_DNA"/>
</dbReference>
<evidence type="ECO:0000313" key="3">
    <source>
        <dbReference type="Proteomes" id="UP001362999"/>
    </source>
</evidence>
<dbReference type="Proteomes" id="UP001362999">
    <property type="component" value="Unassembled WGS sequence"/>
</dbReference>
<keyword evidence="1" id="KW-0812">Transmembrane</keyword>
<evidence type="ECO:0000313" key="2">
    <source>
        <dbReference type="EMBL" id="KAK7013779.1"/>
    </source>
</evidence>
<feature type="transmembrane region" description="Helical" evidence="1">
    <location>
        <begin position="104"/>
        <end position="123"/>
    </location>
</feature>
<reference evidence="2 3" key="1">
    <citation type="journal article" date="2024" name="J Genomics">
        <title>Draft genome sequencing and assembly of Favolaschia claudopus CIRM-BRFM 2984 isolated from oak limbs.</title>
        <authorList>
            <person name="Navarro D."/>
            <person name="Drula E."/>
            <person name="Chaduli D."/>
            <person name="Cazenave R."/>
            <person name="Ahrendt S."/>
            <person name="Wang J."/>
            <person name="Lipzen A."/>
            <person name="Daum C."/>
            <person name="Barry K."/>
            <person name="Grigoriev I.V."/>
            <person name="Favel A."/>
            <person name="Rosso M.N."/>
            <person name="Martin F."/>
        </authorList>
    </citation>
    <scope>NUCLEOTIDE SEQUENCE [LARGE SCALE GENOMIC DNA]</scope>
    <source>
        <strain evidence="2 3">CIRM-BRFM 2984</strain>
    </source>
</reference>
<protein>
    <submittedName>
        <fullName evidence="2">Uncharacterized protein</fullName>
    </submittedName>
</protein>
<sequence length="189" mass="20914">MPPAQKANPQTEVRSPIAVLVAGLAAFTLSPSILRHAEPHSPSASEHAFASLDACYVVYRPHVHLNPRYLLHLQPIIDLDIPPSLLTMSSSLPWPAPSPSILDYSFPFSMLSATYCAAALLLMHLCPRRRFRYLPDFMPSHHVLVPLFAIDPIHLTYTLPPVPPATDPMSSTSLYRTLTLPIRPATPLR</sequence>
<keyword evidence="1" id="KW-1133">Transmembrane helix</keyword>
<organism evidence="2 3">
    <name type="scientific">Favolaschia claudopus</name>
    <dbReference type="NCBI Taxonomy" id="2862362"/>
    <lineage>
        <taxon>Eukaryota</taxon>
        <taxon>Fungi</taxon>
        <taxon>Dikarya</taxon>
        <taxon>Basidiomycota</taxon>
        <taxon>Agaricomycotina</taxon>
        <taxon>Agaricomycetes</taxon>
        <taxon>Agaricomycetidae</taxon>
        <taxon>Agaricales</taxon>
        <taxon>Marasmiineae</taxon>
        <taxon>Mycenaceae</taxon>
        <taxon>Favolaschia</taxon>
    </lineage>
</organism>
<evidence type="ECO:0000256" key="1">
    <source>
        <dbReference type="SAM" id="Phobius"/>
    </source>
</evidence>
<proteinExistence type="predicted"/>
<gene>
    <name evidence="2" type="ORF">R3P38DRAFT_3206339</name>
</gene>
<keyword evidence="1" id="KW-0472">Membrane</keyword>
<accession>A0AAW0ALH4</accession>
<dbReference type="AlphaFoldDB" id="A0AAW0ALH4"/>
<name>A0AAW0ALH4_9AGAR</name>
<keyword evidence="3" id="KW-1185">Reference proteome</keyword>